<dbReference type="PROSITE" id="PS50931">
    <property type="entry name" value="HTH_LYSR"/>
    <property type="match status" value="1"/>
</dbReference>
<protein>
    <submittedName>
        <fullName evidence="7">LysR family transcriptional regulator</fullName>
    </submittedName>
</protein>
<evidence type="ECO:0000256" key="3">
    <source>
        <dbReference type="ARBA" id="ARBA00023125"/>
    </source>
</evidence>
<keyword evidence="4" id="KW-0010">Activator</keyword>
<evidence type="ECO:0000256" key="5">
    <source>
        <dbReference type="ARBA" id="ARBA00023163"/>
    </source>
</evidence>
<dbReference type="InterPro" id="IPR036388">
    <property type="entry name" value="WH-like_DNA-bd_sf"/>
</dbReference>
<dbReference type="PRINTS" id="PR00039">
    <property type="entry name" value="HTHLYSR"/>
</dbReference>
<accession>A0ABN2HC19</accession>
<gene>
    <name evidence="7" type="ORF">GCM10009765_38330</name>
</gene>
<evidence type="ECO:0000259" key="6">
    <source>
        <dbReference type="PROSITE" id="PS50931"/>
    </source>
</evidence>
<dbReference type="RefSeq" id="WP_344311602.1">
    <property type="nucleotide sequence ID" value="NZ_BAAANY010000013.1"/>
</dbReference>
<dbReference type="Proteomes" id="UP001500618">
    <property type="component" value="Unassembled WGS sequence"/>
</dbReference>
<comment type="caution">
    <text evidence="7">The sequence shown here is derived from an EMBL/GenBank/DDBJ whole genome shotgun (WGS) entry which is preliminary data.</text>
</comment>
<sequence length="308" mass="34210">MDLDLGQVRAFVSVADQLHFSRAAGDLFLTQQALSKRIKRLEQTVGVSLFTRNVRSVQLTRAGDRFLPYARDLLATAEAAGRALRESLPAIRVDVWGQVHAPTHVLRAAGSDTTLSLSMRRSDAASTGALRRGELDLAFVGTLTAPLADLSYEEVYREPMAVLVHPDHPLGNLEVWTVDDLRHTGIWYPDLSAVPELQAFFHDYAKDNGIDFTVEGTNLGLRDGVALMRQDPARVTVLGAEWDIGDEKVLRRVPLTPTPAYSWSMAWRKNDRNPALAALVQRIRQVVRRKGWLDLADNPAFVDGPRRG</sequence>
<name>A0ABN2HC19_9ACTN</name>
<proteinExistence type="inferred from homology"/>
<evidence type="ECO:0000256" key="2">
    <source>
        <dbReference type="ARBA" id="ARBA00023015"/>
    </source>
</evidence>
<keyword evidence="8" id="KW-1185">Reference proteome</keyword>
<dbReference type="Pfam" id="PF00126">
    <property type="entry name" value="HTH_1"/>
    <property type="match status" value="1"/>
</dbReference>
<dbReference type="InterPro" id="IPR005119">
    <property type="entry name" value="LysR_subst-bd"/>
</dbReference>
<dbReference type="SUPFAM" id="SSF46785">
    <property type="entry name" value="Winged helix' DNA-binding domain"/>
    <property type="match status" value="1"/>
</dbReference>
<dbReference type="EMBL" id="BAAANY010000013">
    <property type="protein sequence ID" value="GAA1685374.1"/>
    <property type="molecule type" value="Genomic_DNA"/>
</dbReference>
<evidence type="ECO:0000313" key="8">
    <source>
        <dbReference type="Proteomes" id="UP001500618"/>
    </source>
</evidence>
<dbReference type="PANTHER" id="PTHR30346:SF0">
    <property type="entry name" value="HCA OPERON TRANSCRIPTIONAL ACTIVATOR HCAR"/>
    <property type="match status" value="1"/>
</dbReference>
<evidence type="ECO:0000256" key="4">
    <source>
        <dbReference type="ARBA" id="ARBA00023159"/>
    </source>
</evidence>
<reference evidence="7 8" key="1">
    <citation type="journal article" date="2019" name="Int. J. Syst. Evol. Microbiol.">
        <title>The Global Catalogue of Microorganisms (GCM) 10K type strain sequencing project: providing services to taxonomists for standard genome sequencing and annotation.</title>
        <authorList>
            <consortium name="The Broad Institute Genomics Platform"/>
            <consortium name="The Broad Institute Genome Sequencing Center for Infectious Disease"/>
            <person name="Wu L."/>
            <person name="Ma J."/>
        </authorList>
    </citation>
    <scope>NUCLEOTIDE SEQUENCE [LARGE SCALE GENOMIC DNA]</scope>
    <source>
        <strain evidence="7 8">JCM 14718</strain>
    </source>
</reference>
<evidence type="ECO:0000256" key="1">
    <source>
        <dbReference type="ARBA" id="ARBA00009437"/>
    </source>
</evidence>
<feature type="domain" description="HTH lysR-type" evidence="6">
    <location>
        <begin position="1"/>
        <end position="60"/>
    </location>
</feature>
<dbReference type="PANTHER" id="PTHR30346">
    <property type="entry name" value="TRANSCRIPTIONAL DUAL REGULATOR HCAR-RELATED"/>
    <property type="match status" value="1"/>
</dbReference>
<dbReference type="SUPFAM" id="SSF53850">
    <property type="entry name" value="Periplasmic binding protein-like II"/>
    <property type="match status" value="1"/>
</dbReference>
<evidence type="ECO:0000313" key="7">
    <source>
        <dbReference type="EMBL" id="GAA1685374.1"/>
    </source>
</evidence>
<dbReference type="InterPro" id="IPR000847">
    <property type="entry name" value="LysR_HTH_N"/>
</dbReference>
<dbReference type="Gene3D" id="1.10.10.10">
    <property type="entry name" value="Winged helix-like DNA-binding domain superfamily/Winged helix DNA-binding domain"/>
    <property type="match status" value="1"/>
</dbReference>
<keyword evidence="2" id="KW-0805">Transcription regulation</keyword>
<dbReference type="Gene3D" id="3.40.190.10">
    <property type="entry name" value="Periplasmic binding protein-like II"/>
    <property type="match status" value="2"/>
</dbReference>
<organism evidence="7 8">
    <name type="scientific">Fodinicola feengrottensis</name>
    <dbReference type="NCBI Taxonomy" id="435914"/>
    <lineage>
        <taxon>Bacteria</taxon>
        <taxon>Bacillati</taxon>
        <taxon>Actinomycetota</taxon>
        <taxon>Actinomycetes</taxon>
        <taxon>Mycobacteriales</taxon>
        <taxon>Fodinicola</taxon>
    </lineage>
</organism>
<comment type="similarity">
    <text evidence="1">Belongs to the LysR transcriptional regulatory family.</text>
</comment>
<dbReference type="Pfam" id="PF03466">
    <property type="entry name" value="LysR_substrate"/>
    <property type="match status" value="1"/>
</dbReference>
<keyword evidence="5" id="KW-0804">Transcription</keyword>
<dbReference type="InterPro" id="IPR036390">
    <property type="entry name" value="WH_DNA-bd_sf"/>
</dbReference>
<keyword evidence="3" id="KW-0238">DNA-binding</keyword>